<evidence type="ECO:0000256" key="3">
    <source>
        <dbReference type="ARBA" id="ARBA00022801"/>
    </source>
</evidence>
<dbReference type="InterPro" id="IPR029033">
    <property type="entry name" value="His_PPase_superfam"/>
</dbReference>
<dbReference type="InterPro" id="IPR033379">
    <property type="entry name" value="Acid_Pase_AS"/>
</dbReference>
<proteinExistence type="inferred from homology"/>
<keyword evidence="3" id="KW-0378">Hydrolase</keyword>
<dbReference type="AlphaFoldDB" id="A0A6A6PDK3"/>
<dbReference type="CDD" id="cd07061">
    <property type="entry name" value="HP_HAP_like"/>
    <property type="match status" value="1"/>
</dbReference>
<comment type="similarity">
    <text evidence="1">Belongs to the histidine acid phosphatase family.</text>
</comment>
<dbReference type="OrthoDB" id="10257284at2759"/>
<keyword evidence="5" id="KW-1185">Reference proteome</keyword>
<dbReference type="EC" id="3.1.3.8" evidence="2"/>
<accession>A0A6A6PDK3</accession>
<dbReference type="InterPro" id="IPR000560">
    <property type="entry name" value="His_Pase_clade-2"/>
</dbReference>
<evidence type="ECO:0000313" key="5">
    <source>
        <dbReference type="Proteomes" id="UP000799766"/>
    </source>
</evidence>
<organism evidence="4 5">
    <name type="scientific">Lineolata rhizophorae</name>
    <dbReference type="NCBI Taxonomy" id="578093"/>
    <lineage>
        <taxon>Eukaryota</taxon>
        <taxon>Fungi</taxon>
        <taxon>Dikarya</taxon>
        <taxon>Ascomycota</taxon>
        <taxon>Pezizomycotina</taxon>
        <taxon>Dothideomycetes</taxon>
        <taxon>Dothideomycetes incertae sedis</taxon>
        <taxon>Lineolatales</taxon>
        <taxon>Lineolataceae</taxon>
        <taxon>Lineolata</taxon>
    </lineage>
</organism>
<dbReference type="Gene3D" id="3.40.50.1240">
    <property type="entry name" value="Phosphoglycerate mutase-like"/>
    <property type="match status" value="1"/>
</dbReference>
<dbReference type="Pfam" id="PF00328">
    <property type="entry name" value="His_Phos_2"/>
    <property type="match status" value="1"/>
</dbReference>
<gene>
    <name evidence="4" type="ORF">BDY21DRAFT_330024</name>
</gene>
<dbReference type="Proteomes" id="UP000799766">
    <property type="component" value="Unassembled WGS sequence"/>
</dbReference>
<evidence type="ECO:0000256" key="2">
    <source>
        <dbReference type="ARBA" id="ARBA00012632"/>
    </source>
</evidence>
<dbReference type="PANTHER" id="PTHR11567:SF110">
    <property type="entry name" value="2-PHOSPHOXYLOSE PHOSPHATASE 1"/>
    <property type="match status" value="1"/>
</dbReference>
<dbReference type="InterPro" id="IPR050645">
    <property type="entry name" value="Histidine_acid_phosphatase"/>
</dbReference>
<dbReference type="EMBL" id="MU001670">
    <property type="protein sequence ID" value="KAF2461930.1"/>
    <property type="molecule type" value="Genomic_DNA"/>
</dbReference>
<name>A0A6A6PDK3_9PEZI</name>
<dbReference type="SUPFAM" id="SSF53254">
    <property type="entry name" value="Phosphoglycerate mutase-like"/>
    <property type="match status" value="1"/>
</dbReference>
<dbReference type="PROSITE" id="PS00616">
    <property type="entry name" value="HIS_ACID_PHOSPHAT_1"/>
    <property type="match status" value="1"/>
</dbReference>
<sequence length="538" mass="59637">MTTLTPRGPYTEEELEKLYPRNLQLQLVQVLLRHGERSPVSARFRNHGLTPYWPYCNSARQLTGVIMSTQDWSRFDGLNYRRRIETFGPNDLPVIASGPDGQFDGVCMPGELTDKGRATTLALGQRLRHLYVDQLGFMPRLISDSDMIYLRATPLPRALESVQQTFWGMYPLSARTADFPSPTILTRTPAEETLYPNDGNCRRLAQLARAFAQRAADRWNDSDDMRYLSQKLGKYMPDPTKGIAVDSRPRLSGIMDTVNSTLAHGPTTRLPADFYDPKARNIIDRIGVEEWYAGYMESTEYRALGTGALVGDIVTRMVGNVQRDGRAGILEVGGADGDDGGRLLGRGRGGENKIKFALSGCHDTTLASLLSSFGAFDSEKWPPYSSHVALELFSKLDEMPAIGSINERNAATTVPLTGSGGAKESRSWWATLFGNGETGGDRKVPVIESSARTPTGELSHEQRESLKGYYVRIRYNDKVMKVPGCMADGKHLDGDNSFCTLEAFKAIADKFTPRDWKKACLSNLDEPAMPHKIETAGF</sequence>
<protein>
    <recommendedName>
        <fullName evidence="2">3-phytase</fullName>
        <ecNumber evidence="2">3.1.3.8</ecNumber>
    </recommendedName>
</protein>
<evidence type="ECO:0000313" key="4">
    <source>
        <dbReference type="EMBL" id="KAF2461930.1"/>
    </source>
</evidence>
<dbReference type="GO" id="GO:0016158">
    <property type="term" value="F:inositol hexakisphosphate 3-phosphatase activity"/>
    <property type="evidence" value="ECO:0007669"/>
    <property type="project" value="UniProtKB-EC"/>
</dbReference>
<dbReference type="PANTHER" id="PTHR11567">
    <property type="entry name" value="ACID PHOSPHATASE-RELATED"/>
    <property type="match status" value="1"/>
</dbReference>
<reference evidence="4" key="1">
    <citation type="journal article" date="2020" name="Stud. Mycol.">
        <title>101 Dothideomycetes genomes: a test case for predicting lifestyles and emergence of pathogens.</title>
        <authorList>
            <person name="Haridas S."/>
            <person name="Albert R."/>
            <person name="Binder M."/>
            <person name="Bloem J."/>
            <person name="Labutti K."/>
            <person name="Salamov A."/>
            <person name="Andreopoulos B."/>
            <person name="Baker S."/>
            <person name="Barry K."/>
            <person name="Bills G."/>
            <person name="Bluhm B."/>
            <person name="Cannon C."/>
            <person name="Castanera R."/>
            <person name="Culley D."/>
            <person name="Daum C."/>
            <person name="Ezra D."/>
            <person name="Gonzalez J."/>
            <person name="Henrissat B."/>
            <person name="Kuo A."/>
            <person name="Liang C."/>
            <person name="Lipzen A."/>
            <person name="Lutzoni F."/>
            <person name="Magnuson J."/>
            <person name="Mondo S."/>
            <person name="Nolan M."/>
            <person name="Ohm R."/>
            <person name="Pangilinan J."/>
            <person name="Park H.-J."/>
            <person name="Ramirez L."/>
            <person name="Alfaro M."/>
            <person name="Sun H."/>
            <person name="Tritt A."/>
            <person name="Yoshinaga Y."/>
            <person name="Zwiers L.-H."/>
            <person name="Turgeon B."/>
            <person name="Goodwin S."/>
            <person name="Spatafora J."/>
            <person name="Crous P."/>
            <person name="Grigoriev I."/>
        </authorList>
    </citation>
    <scope>NUCLEOTIDE SEQUENCE</scope>
    <source>
        <strain evidence="4">ATCC 16933</strain>
    </source>
</reference>
<evidence type="ECO:0000256" key="1">
    <source>
        <dbReference type="ARBA" id="ARBA00005375"/>
    </source>
</evidence>